<reference evidence="1" key="1">
    <citation type="submission" date="2021-12" db="EMBL/GenBank/DDBJ databases">
        <title>Comparative genomics, transcriptomics and evolutionary studies reveal genomic signatures of adaptation to plant cell wall in hemibiotrophic fungi.</title>
        <authorList>
            <consortium name="DOE Joint Genome Institute"/>
            <person name="Baroncelli R."/>
            <person name="Diaz J.F."/>
            <person name="Benocci T."/>
            <person name="Peng M."/>
            <person name="Battaglia E."/>
            <person name="Haridas S."/>
            <person name="Andreopoulos W."/>
            <person name="Labutti K."/>
            <person name="Pangilinan J."/>
            <person name="Floch G.L."/>
            <person name="Makela M.R."/>
            <person name="Henrissat B."/>
            <person name="Grigoriev I.V."/>
            <person name="Crouch J.A."/>
            <person name="De Vries R.P."/>
            <person name="Sukno S.A."/>
            <person name="Thon M.R."/>
        </authorList>
    </citation>
    <scope>NUCLEOTIDE SEQUENCE</scope>
    <source>
        <strain evidence="1">CBS 112980</strain>
    </source>
</reference>
<keyword evidence="2" id="KW-1185">Reference proteome</keyword>
<dbReference type="RefSeq" id="XP_060368483.1">
    <property type="nucleotide sequence ID" value="XM_060507517.1"/>
</dbReference>
<name>A0AAD8XJL4_GLOAC</name>
<dbReference type="EMBL" id="JAHMHS010000017">
    <property type="protein sequence ID" value="KAK1728428.1"/>
    <property type="molecule type" value="Genomic_DNA"/>
</dbReference>
<organism evidence="1 2">
    <name type="scientific">Glomerella acutata</name>
    <name type="common">Colletotrichum acutatum</name>
    <dbReference type="NCBI Taxonomy" id="27357"/>
    <lineage>
        <taxon>Eukaryota</taxon>
        <taxon>Fungi</taxon>
        <taxon>Dikarya</taxon>
        <taxon>Ascomycota</taxon>
        <taxon>Pezizomycotina</taxon>
        <taxon>Sordariomycetes</taxon>
        <taxon>Hypocreomycetidae</taxon>
        <taxon>Glomerellales</taxon>
        <taxon>Glomerellaceae</taxon>
        <taxon>Colletotrichum</taxon>
        <taxon>Colletotrichum acutatum species complex</taxon>
    </lineage>
</organism>
<dbReference type="GeneID" id="85391416"/>
<dbReference type="Proteomes" id="UP001244207">
    <property type="component" value="Unassembled WGS sequence"/>
</dbReference>
<sequence>MSMLLLLNPCPLLSFTYPYVHIAFPSTLLWLTPHGSCTDQQVPASQPSPALVAIWLGSAEALTAWYVVPSQPSL</sequence>
<proteinExistence type="predicted"/>
<protein>
    <submittedName>
        <fullName evidence="1">Uncharacterized protein</fullName>
    </submittedName>
</protein>
<gene>
    <name evidence="1" type="ORF">BDZ83DRAFT_609154</name>
</gene>
<comment type="caution">
    <text evidence="1">The sequence shown here is derived from an EMBL/GenBank/DDBJ whole genome shotgun (WGS) entry which is preliminary data.</text>
</comment>
<accession>A0AAD8XJL4</accession>
<evidence type="ECO:0000313" key="2">
    <source>
        <dbReference type="Proteomes" id="UP001244207"/>
    </source>
</evidence>
<evidence type="ECO:0000313" key="1">
    <source>
        <dbReference type="EMBL" id="KAK1728428.1"/>
    </source>
</evidence>
<dbReference type="AlphaFoldDB" id="A0AAD8XJL4"/>